<gene>
    <name evidence="5" type="ORF">SAMN04488090_3699</name>
</gene>
<dbReference type="EMBL" id="FNGS01000007">
    <property type="protein sequence ID" value="SDM55688.1"/>
    <property type="molecule type" value="Genomic_DNA"/>
</dbReference>
<dbReference type="Pfam" id="PF22200">
    <property type="entry name" value="ExsA_N"/>
    <property type="match status" value="1"/>
</dbReference>
<keyword evidence="1" id="KW-0805">Transcription regulation</keyword>
<name>A0A1G9U724_9BACT</name>
<proteinExistence type="predicted"/>
<dbReference type="Proteomes" id="UP000198901">
    <property type="component" value="Unassembled WGS sequence"/>
</dbReference>
<keyword evidence="3" id="KW-0804">Transcription</keyword>
<dbReference type="PANTHER" id="PTHR43280">
    <property type="entry name" value="ARAC-FAMILY TRANSCRIPTIONAL REGULATOR"/>
    <property type="match status" value="1"/>
</dbReference>
<evidence type="ECO:0000256" key="2">
    <source>
        <dbReference type="ARBA" id="ARBA00023125"/>
    </source>
</evidence>
<dbReference type="InterPro" id="IPR018060">
    <property type="entry name" value="HTH_AraC"/>
</dbReference>
<keyword evidence="2 5" id="KW-0238">DNA-binding</keyword>
<organism evidence="5 6">
    <name type="scientific">Siphonobacter aquaeclarae</name>
    <dbReference type="NCBI Taxonomy" id="563176"/>
    <lineage>
        <taxon>Bacteria</taxon>
        <taxon>Pseudomonadati</taxon>
        <taxon>Bacteroidota</taxon>
        <taxon>Cytophagia</taxon>
        <taxon>Cytophagales</taxon>
        <taxon>Cytophagaceae</taxon>
        <taxon>Siphonobacter</taxon>
    </lineage>
</organism>
<reference evidence="5 6" key="1">
    <citation type="submission" date="2016-10" db="EMBL/GenBank/DDBJ databases">
        <authorList>
            <person name="de Groot N.N."/>
        </authorList>
    </citation>
    <scope>NUCLEOTIDE SEQUENCE [LARGE SCALE GENOMIC DNA]</scope>
    <source>
        <strain evidence="5 6">DSM 21668</strain>
    </source>
</reference>
<dbReference type="Pfam" id="PF12833">
    <property type="entry name" value="HTH_18"/>
    <property type="match status" value="1"/>
</dbReference>
<dbReference type="STRING" id="563176.SAMN04488090_3699"/>
<dbReference type="PROSITE" id="PS01124">
    <property type="entry name" value="HTH_ARAC_FAMILY_2"/>
    <property type="match status" value="1"/>
</dbReference>
<sequence>MLSNLFPGSYYRKRFQEMEDTQLPHVIYACYSQKNRQGEQFIPAHIFSLQLTGVSDMHIDGKTYRFAEGEFRFVRRNKLASYTKWPAENGLYESLAISMDQQTLREISEAYDLHPDKPYTGESVLKLRPHPLFQNYFESLRPYQNGSGRISETLTGVKVREAVMILLEVYPELKNVLFDFSEPGKIDLEAFMNTHYRYNVDISRFAYLTGRSLASFKRDFEKVFHTSPNKWLQQKRLEEAYFLLKERKQKVGDVYLDVGFKDLSHFSFAFKKAFGMPPSQLA</sequence>
<evidence type="ECO:0000256" key="1">
    <source>
        <dbReference type="ARBA" id="ARBA00023015"/>
    </source>
</evidence>
<dbReference type="GO" id="GO:0003700">
    <property type="term" value="F:DNA-binding transcription factor activity"/>
    <property type="evidence" value="ECO:0007669"/>
    <property type="project" value="InterPro"/>
</dbReference>
<evidence type="ECO:0000259" key="4">
    <source>
        <dbReference type="PROSITE" id="PS01124"/>
    </source>
</evidence>
<dbReference type="PANTHER" id="PTHR43280:SF2">
    <property type="entry name" value="HTH-TYPE TRANSCRIPTIONAL REGULATOR EXSA"/>
    <property type="match status" value="1"/>
</dbReference>
<dbReference type="InterPro" id="IPR009057">
    <property type="entry name" value="Homeodomain-like_sf"/>
</dbReference>
<protein>
    <submittedName>
        <fullName evidence="5">AraC-type DNA-binding protein</fullName>
    </submittedName>
</protein>
<accession>A0A1G9U724</accession>
<dbReference type="InterPro" id="IPR054015">
    <property type="entry name" value="ExsA-like_N"/>
</dbReference>
<feature type="domain" description="HTH araC/xylS-type" evidence="4">
    <location>
        <begin position="186"/>
        <end position="282"/>
    </location>
</feature>
<evidence type="ECO:0000313" key="5">
    <source>
        <dbReference type="EMBL" id="SDM55688.1"/>
    </source>
</evidence>
<dbReference type="SUPFAM" id="SSF46689">
    <property type="entry name" value="Homeodomain-like"/>
    <property type="match status" value="1"/>
</dbReference>
<keyword evidence="6" id="KW-1185">Reference proteome</keyword>
<dbReference type="AlphaFoldDB" id="A0A1G9U724"/>
<evidence type="ECO:0000313" key="6">
    <source>
        <dbReference type="Proteomes" id="UP000198901"/>
    </source>
</evidence>
<dbReference type="Gene3D" id="1.10.10.60">
    <property type="entry name" value="Homeodomain-like"/>
    <property type="match status" value="1"/>
</dbReference>
<dbReference type="SMART" id="SM00342">
    <property type="entry name" value="HTH_ARAC"/>
    <property type="match status" value="1"/>
</dbReference>
<dbReference type="GO" id="GO:0043565">
    <property type="term" value="F:sequence-specific DNA binding"/>
    <property type="evidence" value="ECO:0007669"/>
    <property type="project" value="InterPro"/>
</dbReference>
<evidence type="ECO:0000256" key="3">
    <source>
        <dbReference type="ARBA" id="ARBA00023163"/>
    </source>
</evidence>